<protein>
    <recommendedName>
        <fullName evidence="2">GAF domain-containing protein</fullName>
    </recommendedName>
</protein>
<reference evidence="1" key="1">
    <citation type="journal article" date="2014" name="Front. Microbiol.">
        <title>High frequency of phylogenetically diverse reductive dehalogenase-homologous genes in deep subseafloor sedimentary metagenomes.</title>
        <authorList>
            <person name="Kawai M."/>
            <person name="Futagami T."/>
            <person name="Toyoda A."/>
            <person name="Takaki Y."/>
            <person name="Nishi S."/>
            <person name="Hori S."/>
            <person name="Arai W."/>
            <person name="Tsubouchi T."/>
            <person name="Morono Y."/>
            <person name="Uchiyama I."/>
            <person name="Ito T."/>
            <person name="Fujiyama A."/>
            <person name="Inagaki F."/>
            <person name="Takami H."/>
        </authorList>
    </citation>
    <scope>NUCLEOTIDE SEQUENCE</scope>
    <source>
        <strain evidence="1">Expedition CK06-06</strain>
    </source>
</reference>
<gene>
    <name evidence="1" type="ORF">S01H1_69885</name>
</gene>
<feature type="non-terminal residue" evidence="1">
    <location>
        <position position="215"/>
    </location>
</feature>
<evidence type="ECO:0008006" key="2">
    <source>
        <dbReference type="Google" id="ProtNLM"/>
    </source>
</evidence>
<name>X0WYF3_9ZZZZ</name>
<comment type="caution">
    <text evidence="1">The sequence shown here is derived from an EMBL/GenBank/DDBJ whole genome shotgun (WGS) entry which is preliminary data.</text>
</comment>
<organism evidence="1">
    <name type="scientific">marine sediment metagenome</name>
    <dbReference type="NCBI Taxonomy" id="412755"/>
    <lineage>
        <taxon>unclassified sequences</taxon>
        <taxon>metagenomes</taxon>
        <taxon>ecological metagenomes</taxon>
    </lineage>
</organism>
<dbReference type="AlphaFoldDB" id="X0WYF3"/>
<dbReference type="EMBL" id="BARS01046424">
    <property type="protein sequence ID" value="GAG29448.1"/>
    <property type="molecule type" value="Genomic_DNA"/>
</dbReference>
<sequence>MAALWSLLMKQKPESLRRLARMAVESEATKESLAALADTFRDALDLAQVFFVYSEDLGWATCGDRGSGDDVGTKKKGLWLVQQQAEMYQGPVAFNIRDRLVEDLTGDLSARGREYIGLRIPTSESPAELLIMRGHWENGIDAEVPEFVDQALPSLTFFLERMLNAARGGREREQMKALANAAEVLTQSEDAKSVLEDLTTAIANVIGYEIAILNI</sequence>
<proteinExistence type="predicted"/>
<accession>X0WYF3</accession>
<evidence type="ECO:0000313" key="1">
    <source>
        <dbReference type="EMBL" id="GAG29448.1"/>
    </source>
</evidence>